<evidence type="ECO:0000313" key="1">
    <source>
        <dbReference type="EMBL" id="RAI45526.1"/>
    </source>
</evidence>
<dbReference type="AlphaFoldDB" id="A0A327L596"/>
<sequence>MPAQLIVLDERRNEVQRDLVFGLDVFSHAQELIDDNGWDENYRYRIVSDIDVAAEYTRAEVKLRACRPK</sequence>
<evidence type="ECO:0000313" key="2">
    <source>
        <dbReference type="Proteomes" id="UP000249130"/>
    </source>
</evidence>
<protein>
    <submittedName>
        <fullName evidence="1">Uncharacterized protein</fullName>
    </submittedName>
</protein>
<dbReference type="Proteomes" id="UP000249130">
    <property type="component" value="Unassembled WGS sequence"/>
</dbReference>
<name>A0A327L596_9BRAD</name>
<dbReference type="OrthoDB" id="9878065at2"/>
<accession>A0A327L596</accession>
<organism evidence="1 2">
    <name type="scientific">Rhodoplanes roseus</name>
    <dbReference type="NCBI Taxonomy" id="29409"/>
    <lineage>
        <taxon>Bacteria</taxon>
        <taxon>Pseudomonadati</taxon>
        <taxon>Pseudomonadota</taxon>
        <taxon>Alphaproteobacteria</taxon>
        <taxon>Hyphomicrobiales</taxon>
        <taxon>Nitrobacteraceae</taxon>
        <taxon>Rhodoplanes</taxon>
    </lineage>
</organism>
<reference evidence="1 2" key="1">
    <citation type="submission" date="2017-07" db="EMBL/GenBank/DDBJ databases">
        <title>Draft Genome Sequences of Select Purple Nonsulfur Bacteria.</title>
        <authorList>
            <person name="Lasarre B."/>
            <person name="Mckinlay J.B."/>
        </authorList>
    </citation>
    <scope>NUCLEOTIDE SEQUENCE [LARGE SCALE GENOMIC DNA]</scope>
    <source>
        <strain evidence="1 2">DSM 5909</strain>
    </source>
</reference>
<dbReference type="EMBL" id="NPEX01000013">
    <property type="protein sequence ID" value="RAI45526.1"/>
    <property type="molecule type" value="Genomic_DNA"/>
</dbReference>
<gene>
    <name evidence="1" type="ORF">CH341_03385</name>
</gene>
<dbReference type="RefSeq" id="WP_111417624.1">
    <property type="nucleotide sequence ID" value="NZ_NPEX01000013.1"/>
</dbReference>
<comment type="caution">
    <text evidence="1">The sequence shown here is derived from an EMBL/GenBank/DDBJ whole genome shotgun (WGS) entry which is preliminary data.</text>
</comment>
<keyword evidence="2" id="KW-1185">Reference proteome</keyword>
<proteinExistence type="predicted"/>